<protein>
    <recommendedName>
        <fullName evidence="8">DDE Tnp4 domain-containing protein</fullName>
    </recommendedName>
</protein>
<keyword evidence="5" id="KW-0479">Metal-binding</keyword>
<dbReference type="InterPro" id="IPR027806">
    <property type="entry name" value="HARBI1_dom"/>
</dbReference>
<name>A0ABM4V9A7_COFAR</name>
<dbReference type="PANTHER" id="PTHR22930">
    <property type="match status" value="1"/>
</dbReference>
<organism evidence="9 10">
    <name type="scientific">Coffea arabica</name>
    <name type="common">Arabian coffee</name>
    <dbReference type="NCBI Taxonomy" id="13443"/>
    <lineage>
        <taxon>Eukaryota</taxon>
        <taxon>Viridiplantae</taxon>
        <taxon>Streptophyta</taxon>
        <taxon>Embryophyta</taxon>
        <taxon>Tracheophyta</taxon>
        <taxon>Spermatophyta</taxon>
        <taxon>Magnoliopsida</taxon>
        <taxon>eudicotyledons</taxon>
        <taxon>Gunneridae</taxon>
        <taxon>Pentapetalae</taxon>
        <taxon>asterids</taxon>
        <taxon>lamiids</taxon>
        <taxon>Gentianales</taxon>
        <taxon>Rubiaceae</taxon>
        <taxon>Ixoroideae</taxon>
        <taxon>Gardenieae complex</taxon>
        <taxon>Bertiereae - Coffeeae clade</taxon>
        <taxon>Coffeeae</taxon>
        <taxon>Coffea</taxon>
    </lineage>
</organism>
<dbReference type="Pfam" id="PF13359">
    <property type="entry name" value="DDE_Tnp_4"/>
    <property type="match status" value="1"/>
</dbReference>
<keyword evidence="6" id="KW-0378">Hydrolase</keyword>
<keyword evidence="4" id="KW-0540">Nuclease</keyword>
<feature type="domain" description="DDE Tnp4" evidence="8">
    <location>
        <begin position="6"/>
        <end position="148"/>
    </location>
</feature>
<evidence type="ECO:0000256" key="3">
    <source>
        <dbReference type="ARBA" id="ARBA00006958"/>
    </source>
</evidence>
<dbReference type="PROSITE" id="PS51257">
    <property type="entry name" value="PROKAR_LIPOPROTEIN"/>
    <property type="match status" value="1"/>
</dbReference>
<evidence type="ECO:0000313" key="10">
    <source>
        <dbReference type="RefSeq" id="XP_071916107.1"/>
    </source>
</evidence>
<evidence type="ECO:0000256" key="2">
    <source>
        <dbReference type="ARBA" id="ARBA00004123"/>
    </source>
</evidence>
<evidence type="ECO:0000313" key="9">
    <source>
        <dbReference type="Proteomes" id="UP001652660"/>
    </source>
</evidence>
<comment type="similarity">
    <text evidence="3">Belongs to the HARBI1 family.</text>
</comment>
<dbReference type="InterPro" id="IPR045249">
    <property type="entry name" value="HARBI1-like"/>
</dbReference>
<proteinExistence type="inferred from homology"/>
<evidence type="ECO:0000256" key="1">
    <source>
        <dbReference type="ARBA" id="ARBA00001968"/>
    </source>
</evidence>
<reference evidence="10" key="1">
    <citation type="submission" date="2025-08" db="UniProtKB">
        <authorList>
            <consortium name="RefSeq"/>
        </authorList>
    </citation>
    <scope>IDENTIFICATION</scope>
    <source>
        <tissue evidence="10">Leaves</tissue>
    </source>
</reference>
<evidence type="ECO:0000259" key="8">
    <source>
        <dbReference type="Pfam" id="PF13359"/>
    </source>
</evidence>
<evidence type="ECO:0000256" key="5">
    <source>
        <dbReference type="ARBA" id="ARBA00022723"/>
    </source>
</evidence>
<sequence length="203" mass="23343">MPREEQNACRNRKGMLSQNVLAACDHDMRFVYVRAGWEGSVHDSRVLLDAISNPDAVFSVPPVGKYYAVDAAYRHMPGFMAPFKSGPGGRSQTTQKGFFNRRHSLVRNIIERTFGVWKMRFKILDDPMKNYPIEAQRNIVVACSVLHNFIREMQPYDVYLPDEVNMDGRGTEGVQMPQFHVTPEALHDWKELQNATADHMYLH</sequence>
<dbReference type="Proteomes" id="UP001652660">
    <property type="component" value="Chromosome 7e"/>
</dbReference>
<comment type="cofactor">
    <cofactor evidence="1">
        <name>a divalent metal cation</name>
        <dbReference type="ChEBI" id="CHEBI:60240"/>
    </cofactor>
</comment>
<evidence type="ECO:0000256" key="6">
    <source>
        <dbReference type="ARBA" id="ARBA00022801"/>
    </source>
</evidence>
<comment type="subcellular location">
    <subcellularLocation>
        <location evidence="2">Nucleus</location>
    </subcellularLocation>
</comment>
<gene>
    <name evidence="10" type="primary">LOC140011241</name>
</gene>
<evidence type="ECO:0000256" key="7">
    <source>
        <dbReference type="ARBA" id="ARBA00023242"/>
    </source>
</evidence>
<dbReference type="GeneID" id="140011241"/>
<dbReference type="PANTHER" id="PTHR22930:SF259">
    <property type="entry name" value="OS08G0106900 PROTEIN"/>
    <property type="match status" value="1"/>
</dbReference>
<evidence type="ECO:0000256" key="4">
    <source>
        <dbReference type="ARBA" id="ARBA00022722"/>
    </source>
</evidence>
<dbReference type="RefSeq" id="XP_071916107.1">
    <property type="nucleotide sequence ID" value="XM_072060006.1"/>
</dbReference>
<keyword evidence="9" id="KW-1185">Reference proteome</keyword>
<keyword evidence="7" id="KW-0539">Nucleus</keyword>
<accession>A0ABM4V9A7</accession>